<reference evidence="4 5" key="1">
    <citation type="submission" date="2014-07" db="EMBL/GenBank/DDBJ databases">
        <title>Methanogenic archaea and the global carbon cycle.</title>
        <authorList>
            <person name="Henriksen J.R."/>
            <person name="Luke J."/>
            <person name="Reinhart S."/>
            <person name="Benedict M.N."/>
            <person name="Youngblut N.D."/>
            <person name="Metcalf M.E."/>
            <person name="Whitaker R.J."/>
            <person name="Metcalf W.W."/>
        </authorList>
    </citation>
    <scope>NUCLEOTIDE SEQUENCE [LARGE SCALE GENOMIC DNA]</scope>
    <source>
        <strain evidence="4 5">Wiesmoor</strain>
    </source>
</reference>
<dbReference type="NCBIfam" id="NF004723">
    <property type="entry name" value="PRK06067.1"/>
    <property type="match status" value="1"/>
</dbReference>
<organism evidence="4 5">
    <name type="scientific">Methanosarcina barkeri str. Wiesmoor</name>
    <dbReference type="NCBI Taxonomy" id="1434109"/>
    <lineage>
        <taxon>Archaea</taxon>
        <taxon>Methanobacteriati</taxon>
        <taxon>Methanobacteriota</taxon>
        <taxon>Stenosarchaea group</taxon>
        <taxon>Methanomicrobia</taxon>
        <taxon>Methanosarcinales</taxon>
        <taxon>Methanosarcinaceae</taxon>
        <taxon>Methanosarcina</taxon>
    </lineage>
</organism>
<dbReference type="PANTHER" id="PTHR43637:SF3">
    <property type="entry name" value="FLAGELLA-RELATED PROTEIN H-RELATED"/>
    <property type="match status" value="1"/>
</dbReference>
<dbReference type="AlphaFoldDB" id="A0A0E3QNL7"/>
<dbReference type="DNASU" id="3625505"/>
<dbReference type="RefSeq" id="WP_011306948.1">
    <property type="nucleotide sequence ID" value="NZ_CP009526.1"/>
</dbReference>
<dbReference type="Pfam" id="PF06745">
    <property type="entry name" value="ATPase"/>
    <property type="match status" value="1"/>
</dbReference>
<keyword evidence="1" id="KW-0547">Nucleotide-binding</keyword>
<dbReference type="Proteomes" id="UP000033038">
    <property type="component" value="Chromosome"/>
</dbReference>
<dbReference type="GO" id="GO:0005524">
    <property type="term" value="F:ATP binding"/>
    <property type="evidence" value="ECO:0007669"/>
    <property type="project" value="UniProtKB-KW"/>
</dbReference>
<feature type="domain" description="KaiC-like" evidence="3">
    <location>
        <begin position="41"/>
        <end position="256"/>
    </location>
</feature>
<evidence type="ECO:0000259" key="3">
    <source>
        <dbReference type="Pfam" id="PF06745"/>
    </source>
</evidence>
<gene>
    <name evidence="4" type="ORF">MSBRW_2772</name>
</gene>
<dbReference type="KEGG" id="mbw:MSBRW_2772"/>
<dbReference type="InterPro" id="IPR027417">
    <property type="entry name" value="P-loop_NTPase"/>
</dbReference>
<name>A0A0E3QNL7_METBA</name>
<dbReference type="Gene3D" id="3.40.50.300">
    <property type="entry name" value="P-loop containing nucleotide triphosphate hydrolases"/>
    <property type="match status" value="1"/>
</dbReference>
<dbReference type="PANTHER" id="PTHR43637">
    <property type="entry name" value="UPF0273 PROTEIN TM_0370"/>
    <property type="match status" value="1"/>
</dbReference>
<sequence>MEENMEGALFLENESFCEEIPDNPNIEKEKPLEFISSGNLEIDRKLEGGIPVGSLCLLEGAKDSGKSIFMQQIMWGALNQDKKVLALTTEKTSRNLLNNMESLKQDISDYFIIGRSKIFEINASDVEENPEISENLLEIMLECIKECEEELILIDSLTILAVNASENTLLNFFRECIKLCDKKKTILISVHGYAFSQEVLYRLRSVCNSCLELRIEQVGDKLIKTMEIQKLRGAKKTTGNMLSFDVNSECGLKIIPVSKVKA</sequence>
<accession>A0A0E3QNL7</accession>
<dbReference type="PATRIC" id="fig|1434109.4.peg.3616"/>
<keyword evidence="2" id="KW-0067">ATP-binding</keyword>
<keyword evidence="4" id="KW-0282">Flagellum</keyword>
<keyword evidence="4" id="KW-0969">Cilium</keyword>
<dbReference type="GeneID" id="24824351"/>
<dbReference type="HOGENOM" id="CLU_094838_1_0_2"/>
<evidence type="ECO:0000313" key="4">
    <source>
        <dbReference type="EMBL" id="AKB52025.1"/>
    </source>
</evidence>
<evidence type="ECO:0000256" key="2">
    <source>
        <dbReference type="ARBA" id="ARBA00022840"/>
    </source>
</evidence>
<dbReference type="InterPro" id="IPR014774">
    <property type="entry name" value="KaiC-like_dom"/>
</dbReference>
<protein>
    <submittedName>
        <fullName evidence="4">Flagella-related protein FlaH</fullName>
    </submittedName>
</protein>
<evidence type="ECO:0000256" key="1">
    <source>
        <dbReference type="ARBA" id="ARBA00022741"/>
    </source>
</evidence>
<dbReference type="EMBL" id="CP009526">
    <property type="protein sequence ID" value="AKB52025.1"/>
    <property type="molecule type" value="Genomic_DNA"/>
</dbReference>
<keyword evidence="4" id="KW-0966">Cell projection</keyword>
<evidence type="ECO:0000313" key="5">
    <source>
        <dbReference type="Proteomes" id="UP000033038"/>
    </source>
</evidence>
<dbReference type="SUPFAM" id="SSF52540">
    <property type="entry name" value="P-loop containing nucleoside triphosphate hydrolases"/>
    <property type="match status" value="1"/>
</dbReference>
<proteinExistence type="predicted"/>